<feature type="region of interest" description="Disordered" evidence="7">
    <location>
        <begin position="357"/>
        <end position="377"/>
    </location>
</feature>
<dbReference type="InterPro" id="IPR000774">
    <property type="entry name" value="PPIase_FKBP_N"/>
</dbReference>
<dbReference type="GO" id="GO:0003755">
    <property type="term" value="F:peptidyl-prolyl cis-trans isomerase activity"/>
    <property type="evidence" value="ECO:0007669"/>
    <property type="project" value="UniProtKB-KW"/>
</dbReference>
<protein>
    <recommendedName>
        <fullName evidence="3 6">peptidylprolyl isomerase</fullName>
        <ecNumber evidence="3 6">5.2.1.8</ecNumber>
    </recommendedName>
</protein>
<evidence type="ECO:0000256" key="8">
    <source>
        <dbReference type="SAM" id="SignalP"/>
    </source>
</evidence>
<keyword evidence="4 6" id="KW-0697">Rotamase</keyword>
<dbReference type="EMBL" id="JAWDES010000005">
    <property type="protein sequence ID" value="MDU0260424.1"/>
    <property type="molecule type" value="Genomic_DNA"/>
</dbReference>
<dbReference type="PROSITE" id="PS50059">
    <property type="entry name" value="FKBP_PPIASE"/>
    <property type="match status" value="1"/>
</dbReference>
<comment type="catalytic activity">
    <reaction evidence="1 6">
        <text>[protein]-peptidylproline (omega=180) = [protein]-peptidylproline (omega=0)</text>
        <dbReference type="Rhea" id="RHEA:16237"/>
        <dbReference type="Rhea" id="RHEA-COMP:10747"/>
        <dbReference type="Rhea" id="RHEA-COMP:10748"/>
        <dbReference type="ChEBI" id="CHEBI:83833"/>
        <dbReference type="ChEBI" id="CHEBI:83834"/>
        <dbReference type="EC" id="5.2.1.8"/>
    </reaction>
</comment>
<dbReference type="InterPro" id="IPR046357">
    <property type="entry name" value="PPIase_dom_sf"/>
</dbReference>
<name>A0AAE4LMJ2_9BACT</name>
<sequence length="377" mass="41465">MKKILFAAALAGAAFMTACGGKDGGVRMGSLSDFDSLSYSLGANIGYGMNHEMRDIPFDFKAIDKGIKEGAMGKATQEHDKSLDMLREYFMSKRGERAQEIAAKRAEQDSIRLAGGDTTKVEYPAADPAMFESEEERAEISYAFGNDIGYNISQSGMPIQLVWIGQAMQDVRDGKAKMAEDAVNQYLQYYFMVKRPAENAEASKAWLEKIEKKSGVKKTESGLLYKVTKQGDASMMPKDPRDVVKVHYTGRTREGKVFDTSKFANRSKEQQEMMRKQNPDGFNEDGTPKEADTEAEFPLNRVIKGWTEGLQLVGKGGTIMLWIPADLAYGPRGAGRDIGPNEALEFEVELIDVVPFEEPAPADSTATAETPEAAPAK</sequence>
<dbReference type="AlphaFoldDB" id="A0AAE4LMJ2"/>
<evidence type="ECO:0000256" key="6">
    <source>
        <dbReference type="PROSITE-ProRule" id="PRU00277"/>
    </source>
</evidence>
<feature type="chain" id="PRO_5042007125" description="peptidylprolyl isomerase" evidence="8">
    <location>
        <begin position="19"/>
        <end position="377"/>
    </location>
</feature>
<evidence type="ECO:0000256" key="2">
    <source>
        <dbReference type="ARBA" id="ARBA00006577"/>
    </source>
</evidence>
<keyword evidence="8" id="KW-0732">Signal</keyword>
<dbReference type="RefSeq" id="WP_237958882.1">
    <property type="nucleotide sequence ID" value="NZ_BAAFKU010000017.1"/>
</dbReference>
<reference evidence="10" key="1">
    <citation type="submission" date="2023-10" db="EMBL/GenBank/DDBJ databases">
        <title>Genome Sequence of the Bacteria from From Gut Wall in Crohn's Disease.</title>
        <authorList>
            <person name="Rodriguez-Palacios A."/>
        </authorList>
    </citation>
    <scope>NUCLEOTIDE SEQUENCE</scope>
    <source>
        <strain evidence="10">CavFT-hAR58</strain>
    </source>
</reference>
<dbReference type="Pfam" id="PF00254">
    <property type="entry name" value="FKBP_C"/>
    <property type="match status" value="1"/>
</dbReference>
<keyword evidence="5 6" id="KW-0413">Isomerase</keyword>
<evidence type="ECO:0000313" key="10">
    <source>
        <dbReference type="EMBL" id="MDU0260424.1"/>
    </source>
</evidence>
<accession>A0AAE4LMJ2</accession>
<evidence type="ECO:0000256" key="3">
    <source>
        <dbReference type="ARBA" id="ARBA00013194"/>
    </source>
</evidence>
<evidence type="ECO:0000256" key="1">
    <source>
        <dbReference type="ARBA" id="ARBA00000971"/>
    </source>
</evidence>
<comment type="similarity">
    <text evidence="2">Belongs to the FKBP-type PPIase family.</text>
</comment>
<dbReference type="EC" id="5.2.1.8" evidence="3 6"/>
<evidence type="ECO:0000256" key="5">
    <source>
        <dbReference type="ARBA" id="ARBA00023235"/>
    </source>
</evidence>
<dbReference type="PANTHER" id="PTHR43811:SF19">
    <property type="entry name" value="39 KDA FK506-BINDING NUCLEAR PROTEIN"/>
    <property type="match status" value="1"/>
</dbReference>
<comment type="caution">
    <text evidence="10">The sequence shown here is derived from an EMBL/GenBank/DDBJ whole genome shotgun (WGS) entry which is preliminary data.</text>
</comment>
<feature type="signal peptide" evidence="8">
    <location>
        <begin position="1"/>
        <end position="18"/>
    </location>
</feature>
<evidence type="ECO:0000256" key="4">
    <source>
        <dbReference type="ARBA" id="ARBA00023110"/>
    </source>
</evidence>
<dbReference type="InterPro" id="IPR001179">
    <property type="entry name" value="PPIase_FKBP_dom"/>
</dbReference>
<dbReference type="Gene3D" id="1.10.287.460">
    <property type="entry name" value="Peptidyl-prolyl cis-trans isomerase, FKBP-type, N-terminal domain"/>
    <property type="match status" value="2"/>
</dbReference>
<feature type="domain" description="PPIase FKBP-type" evidence="9">
    <location>
        <begin position="241"/>
        <end position="354"/>
    </location>
</feature>
<dbReference type="PROSITE" id="PS51257">
    <property type="entry name" value="PROKAR_LIPOPROTEIN"/>
    <property type="match status" value="1"/>
</dbReference>
<dbReference type="Proteomes" id="UP001181347">
    <property type="component" value="Unassembled WGS sequence"/>
</dbReference>
<evidence type="ECO:0000313" key="11">
    <source>
        <dbReference type="Proteomes" id="UP001181347"/>
    </source>
</evidence>
<gene>
    <name evidence="10" type="ORF">RVH17_09950</name>
</gene>
<dbReference type="Pfam" id="PF01346">
    <property type="entry name" value="FKBP_N"/>
    <property type="match status" value="2"/>
</dbReference>
<feature type="region of interest" description="Disordered" evidence="7">
    <location>
        <begin position="265"/>
        <end position="293"/>
    </location>
</feature>
<proteinExistence type="inferred from homology"/>
<feature type="compositionally biased region" description="Basic and acidic residues" evidence="7">
    <location>
        <begin position="266"/>
        <end position="278"/>
    </location>
</feature>
<dbReference type="PANTHER" id="PTHR43811">
    <property type="entry name" value="FKBP-TYPE PEPTIDYL-PROLYL CIS-TRANS ISOMERASE FKPA"/>
    <property type="match status" value="1"/>
</dbReference>
<dbReference type="SUPFAM" id="SSF54534">
    <property type="entry name" value="FKBP-like"/>
    <property type="match status" value="1"/>
</dbReference>
<organism evidence="10 11">
    <name type="scientific">Alistipes finegoldii</name>
    <dbReference type="NCBI Taxonomy" id="214856"/>
    <lineage>
        <taxon>Bacteria</taxon>
        <taxon>Pseudomonadati</taxon>
        <taxon>Bacteroidota</taxon>
        <taxon>Bacteroidia</taxon>
        <taxon>Bacteroidales</taxon>
        <taxon>Rikenellaceae</taxon>
        <taxon>Alistipes</taxon>
    </lineage>
</organism>
<dbReference type="InterPro" id="IPR036944">
    <property type="entry name" value="PPIase_FKBP_N_sf"/>
</dbReference>
<dbReference type="GO" id="GO:0006457">
    <property type="term" value="P:protein folding"/>
    <property type="evidence" value="ECO:0007669"/>
    <property type="project" value="InterPro"/>
</dbReference>
<evidence type="ECO:0000256" key="7">
    <source>
        <dbReference type="SAM" id="MobiDB-lite"/>
    </source>
</evidence>
<dbReference type="Gene3D" id="3.10.50.40">
    <property type="match status" value="1"/>
</dbReference>
<evidence type="ECO:0000259" key="9">
    <source>
        <dbReference type="PROSITE" id="PS50059"/>
    </source>
</evidence>